<protein>
    <recommendedName>
        <fullName evidence="3">ornithine aminotransferase</fullName>
        <ecNumber evidence="3">2.6.1.13</ecNumber>
    </recommendedName>
    <alternativeName>
        <fullName evidence="7">Ornithine--oxo-acid aminotransferase</fullName>
    </alternativeName>
</protein>
<dbReference type="InterPro" id="IPR010164">
    <property type="entry name" value="Orn_aminotrans"/>
</dbReference>
<dbReference type="InterPro" id="IPR049704">
    <property type="entry name" value="Aminotrans_3_PPA_site"/>
</dbReference>
<evidence type="ECO:0000256" key="1">
    <source>
        <dbReference type="ARBA" id="ARBA00001933"/>
    </source>
</evidence>
<evidence type="ECO:0000256" key="7">
    <source>
        <dbReference type="ARBA" id="ARBA00030587"/>
    </source>
</evidence>
<dbReference type="GO" id="GO:0004587">
    <property type="term" value="F:ornithine aminotransferase activity"/>
    <property type="evidence" value="ECO:0007669"/>
    <property type="project" value="UniProtKB-EC"/>
</dbReference>
<dbReference type="EMBL" id="JAVDWQ010000010">
    <property type="protein sequence ID" value="MDR7211123.1"/>
    <property type="molecule type" value="Genomic_DNA"/>
</dbReference>
<keyword evidence="10" id="KW-1185">Reference proteome</keyword>
<dbReference type="PROSITE" id="PS00600">
    <property type="entry name" value="AA_TRANSFER_CLASS_3"/>
    <property type="match status" value="1"/>
</dbReference>
<comment type="similarity">
    <text evidence="8">Belongs to the class-III pyridoxal-phosphate-dependent aminotransferase family.</text>
</comment>
<dbReference type="InterPro" id="IPR050103">
    <property type="entry name" value="Class-III_PLP-dep_AT"/>
</dbReference>
<dbReference type="InterPro" id="IPR015422">
    <property type="entry name" value="PyrdxlP-dep_Trfase_small"/>
</dbReference>
<reference evidence="9 10" key="1">
    <citation type="submission" date="2023-07" db="EMBL/GenBank/DDBJ databases">
        <title>Sorghum-associated microbial communities from plants grown in Nebraska, USA.</title>
        <authorList>
            <person name="Schachtman D."/>
        </authorList>
    </citation>
    <scope>NUCLEOTIDE SEQUENCE [LARGE SCALE GENOMIC DNA]</scope>
    <source>
        <strain evidence="9 10">4129</strain>
    </source>
</reference>
<dbReference type="Pfam" id="PF00202">
    <property type="entry name" value="Aminotran_3"/>
    <property type="match status" value="1"/>
</dbReference>
<dbReference type="CDD" id="cd00610">
    <property type="entry name" value="OAT_like"/>
    <property type="match status" value="1"/>
</dbReference>
<dbReference type="InterPro" id="IPR015424">
    <property type="entry name" value="PyrdxlP-dep_Trfase"/>
</dbReference>
<evidence type="ECO:0000313" key="9">
    <source>
        <dbReference type="EMBL" id="MDR7211123.1"/>
    </source>
</evidence>
<evidence type="ECO:0000256" key="5">
    <source>
        <dbReference type="ARBA" id="ARBA00022679"/>
    </source>
</evidence>
<accession>A0ABU1YAE5</accession>
<comment type="caution">
    <text evidence="9">The sequence shown here is derived from an EMBL/GenBank/DDBJ whole genome shotgun (WGS) entry which is preliminary data.</text>
</comment>
<evidence type="ECO:0000256" key="6">
    <source>
        <dbReference type="ARBA" id="ARBA00022898"/>
    </source>
</evidence>
<name>A0ABU1YAE5_9FLAO</name>
<evidence type="ECO:0000256" key="4">
    <source>
        <dbReference type="ARBA" id="ARBA00022576"/>
    </source>
</evidence>
<evidence type="ECO:0000256" key="8">
    <source>
        <dbReference type="RuleBase" id="RU003560"/>
    </source>
</evidence>
<evidence type="ECO:0000256" key="2">
    <source>
        <dbReference type="ARBA" id="ARBA00004998"/>
    </source>
</evidence>
<proteinExistence type="inferred from homology"/>
<dbReference type="PIRSF" id="PIRSF000521">
    <property type="entry name" value="Transaminase_4ab_Lys_Orn"/>
    <property type="match status" value="1"/>
</dbReference>
<keyword evidence="5 9" id="KW-0808">Transferase</keyword>
<sequence length="417" mass="45919">MVHTQEILSSKSEVLIGKENKYGAHNYHPLPVVLDKGEGVYVWDVDGKKYYDFLSAYSAVNQGHCHPKIVGAMVDQAQKLTLTSRAFYNDKLGDYEEYVTNYFGFDKVLPMNTGAEAVETALKLCRKWAYEVKGIHENLAQIIVCENNFHGRTTTIISFSNDESARKSFGPFTEGFIKIEYDNLDALEKVLESSKNIAGFLVEPIQGEAGVYVPSEGYLAKAKALCEKHNVLFIADEVQTGIARTGKLLAVHHENVQPDILILGKAISGGVYPVSAVLANNEIMNVIKPGQHGSTFGGNPVAAAVAIAALEVVKEENLAENAERLGIILRKGLNEIAERNDLITLVRGKGLLNAIVINCDEESDLAWEICLKFRDNGLLAKPTHGNKIRLAPPLVITEVQIKECLDIIEKSLNHFRS</sequence>
<comment type="pathway">
    <text evidence="2">Amino-acid biosynthesis; L-proline biosynthesis; L-glutamate 5-semialdehyde from L-ornithine: step 1/1.</text>
</comment>
<dbReference type="Gene3D" id="3.40.640.10">
    <property type="entry name" value="Type I PLP-dependent aspartate aminotransferase-like (Major domain)"/>
    <property type="match status" value="1"/>
</dbReference>
<comment type="cofactor">
    <cofactor evidence="1">
        <name>pyridoxal 5'-phosphate</name>
        <dbReference type="ChEBI" id="CHEBI:597326"/>
    </cofactor>
</comment>
<keyword evidence="4 9" id="KW-0032">Aminotransferase</keyword>
<dbReference type="PANTHER" id="PTHR11986">
    <property type="entry name" value="AMINOTRANSFERASE CLASS III"/>
    <property type="match status" value="1"/>
</dbReference>
<dbReference type="NCBIfam" id="TIGR01885">
    <property type="entry name" value="Orn_aminotrans"/>
    <property type="match status" value="1"/>
</dbReference>
<dbReference type="Proteomes" id="UP001269081">
    <property type="component" value="Unassembled WGS sequence"/>
</dbReference>
<dbReference type="PANTHER" id="PTHR11986:SF18">
    <property type="entry name" value="ORNITHINE AMINOTRANSFERASE, MITOCHONDRIAL"/>
    <property type="match status" value="1"/>
</dbReference>
<organism evidence="9 10">
    <name type="scientific">Flavobacterium piscis</name>
    <dbReference type="NCBI Taxonomy" id="1114874"/>
    <lineage>
        <taxon>Bacteria</taxon>
        <taxon>Pseudomonadati</taxon>
        <taxon>Bacteroidota</taxon>
        <taxon>Flavobacteriia</taxon>
        <taxon>Flavobacteriales</taxon>
        <taxon>Flavobacteriaceae</taxon>
        <taxon>Flavobacterium</taxon>
    </lineage>
</organism>
<dbReference type="InterPro" id="IPR005814">
    <property type="entry name" value="Aminotrans_3"/>
</dbReference>
<dbReference type="InterPro" id="IPR015421">
    <property type="entry name" value="PyrdxlP-dep_Trfase_major"/>
</dbReference>
<dbReference type="SUPFAM" id="SSF53383">
    <property type="entry name" value="PLP-dependent transferases"/>
    <property type="match status" value="1"/>
</dbReference>
<evidence type="ECO:0000256" key="3">
    <source>
        <dbReference type="ARBA" id="ARBA00012924"/>
    </source>
</evidence>
<gene>
    <name evidence="9" type="ORF">J2W48_003074</name>
</gene>
<dbReference type="EC" id="2.6.1.13" evidence="3"/>
<dbReference type="RefSeq" id="WP_310282462.1">
    <property type="nucleotide sequence ID" value="NZ_JAVDWQ010000010.1"/>
</dbReference>
<dbReference type="Gene3D" id="3.90.1150.10">
    <property type="entry name" value="Aspartate Aminotransferase, domain 1"/>
    <property type="match status" value="1"/>
</dbReference>
<keyword evidence="6 8" id="KW-0663">Pyridoxal phosphate</keyword>
<evidence type="ECO:0000313" key="10">
    <source>
        <dbReference type="Proteomes" id="UP001269081"/>
    </source>
</evidence>